<dbReference type="EMBL" id="BGPR01000643">
    <property type="protein sequence ID" value="GBM29740.1"/>
    <property type="molecule type" value="Genomic_DNA"/>
</dbReference>
<dbReference type="Proteomes" id="UP000499080">
    <property type="component" value="Unassembled WGS sequence"/>
</dbReference>
<feature type="compositionally biased region" description="Basic and acidic residues" evidence="1">
    <location>
        <begin position="22"/>
        <end position="34"/>
    </location>
</feature>
<accession>A0A4Y2EKL3</accession>
<reference evidence="2 3" key="1">
    <citation type="journal article" date="2019" name="Sci. Rep.">
        <title>Orb-weaving spider Araneus ventricosus genome elucidates the spidroin gene catalogue.</title>
        <authorList>
            <person name="Kono N."/>
            <person name="Nakamura H."/>
            <person name="Ohtoshi R."/>
            <person name="Moran D.A.P."/>
            <person name="Shinohara A."/>
            <person name="Yoshida Y."/>
            <person name="Fujiwara M."/>
            <person name="Mori M."/>
            <person name="Tomita M."/>
            <person name="Arakawa K."/>
        </authorList>
    </citation>
    <scope>NUCLEOTIDE SEQUENCE [LARGE SCALE GENOMIC DNA]</scope>
</reference>
<organism evidence="2 3">
    <name type="scientific">Araneus ventricosus</name>
    <name type="common">Orbweaver spider</name>
    <name type="synonym">Epeira ventricosa</name>
    <dbReference type="NCBI Taxonomy" id="182803"/>
    <lineage>
        <taxon>Eukaryota</taxon>
        <taxon>Metazoa</taxon>
        <taxon>Ecdysozoa</taxon>
        <taxon>Arthropoda</taxon>
        <taxon>Chelicerata</taxon>
        <taxon>Arachnida</taxon>
        <taxon>Araneae</taxon>
        <taxon>Araneomorphae</taxon>
        <taxon>Entelegynae</taxon>
        <taxon>Araneoidea</taxon>
        <taxon>Araneidae</taxon>
        <taxon>Araneus</taxon>
    </lineage>
</organism>
<gene>
    <name evidence="2" type="ORF">AVEN_156920_1</name>
</gene>
<keyword evidence="3" id="KW-1185">Reference proteome</keyword>
<feature type="region of interest" description="Disordered" evidence="1">
    <location>
        <begin position="1"/>
        <end position="34"/>
    </location>
</feature>
<evidence type="ECO:0000256" key="1">
    <source>
        <dbReference type="SAM" id="MobiDB-lite"/>
    </source>
</evidence>
<proteinExistence type="predicted"/>
<dbReference type="AlphaFoldDB" id="A0A4Y2EKL3"/>
<feature type="compositionally biased region" description="Basic and acidic residues" evidence="1">
    <location>
        <begin position="1"/>
        <end position="12"/>
    </location>
</feature>
<evidence type="ECO:0000313" key="3">
    <source>
        <dbReference type="Proteomes" id="UP000499080"/>
    </source>
</evidence>
<protein>
    <submittedName>
        <fullName evidence="2">Uncharacterized protein</fullName>
    </submittedName>
</protein>
<sequence length="124" mass="13610">MEDRLNKLEERQNSQGKTYAEVAKDKTKAEKAIKKPAKNIDREVQKQPVPVNESVKQPAKATAATVAKTKHSAKPANQTARQPVTLKPKPVVSTLIVKPIVEGATYKDLKSKLEEKINLKSLGG</sequence>
<evidence type="ECO:0000313" key="2">
    <source>
        <dbReference type="EMBL" id="GBM29740.1"/>
    </source>
</evidence>
<feature type="region of interest" description="Disordered" evidence="1">
    <location>
        <begin position="66"/>
        <end position="85"/>
    </location>
</feature>
<name>A0A4Y2EKL3_ARAVE</name>
<comment type="caution">
    <text evidence="2">The sequence shown here is derived from an EMBL/GenBank/DDBJ whole genome shotgun (WGS) entry which is preliminary data.</text>
</comment>